<accession>A0A4C1Z1L7</accession>
<dbReference type="Proteomes" id="UP000299102">
    <property type="component" value="Unassembled WGS sequence"/>
</dbReference>
<evidence type="ECO:0000256" key="1">
    <source>
        <dbReference type="SAM" id="MobiDB-lite"/>
    </source>
</evidence>
<comment type="caution">
    <text evidence="2">The sequence shown here is derived from an EMBL/GenBank/DDBJ whole genome shotgun (WGS) entry which is preliminary data.</text>
</comment>
<sequence>MLNAVHRSMAIKACRAYGTVSLDSALIFSRLLPIDMKGTDPRYPTKTRVLKGPQQPSRENTRNAGRNHQTQRTIAIHLGSYSDSAGGKERIGATDGEEHEENGTVQSCIVSRDATAPSATTDGPFFSALNATTTTGNGPNSPSVSDLAQELEDIRVVLMSEPKCDPNKSNGSPTSSPIAAMRSPPEARPIGARRCWSGEISCMRRRSLPAMCPCAR</sequence>
<dbReference type="AlphaFoldDB" id="A0A4C1Z1L7"/>
<name>A0A4C1Z1L7_EUMVA</name>
<evidence type="ECO:0000313" key="2">
    <source>
        <dbReference type="EMBL" id="GBP80934.1"/>
    </source>
</evidence>
<proteinExistence type="predicted"/>
<feature type="compositionally biased region" description="Polar residues" evidence="1">
    <location>
        <begin position="54"/>
        <end position="70"/>
    </location>
</feature>
<feature type="region of interest" description="Disordered" evidence="1">
    <location>
        <begin position="82"/>
        <end position="103"/>
    </location>
</feature>
<gene>
    <name evidence="2" type="ORF">EVAR_56572_1</name>
</gene>
<reference evidence="2 3" key="1">
    <citation type="journal article" date="2019" name="Commun. Biol.">
        <title>The bagworm genome reveals a unique fibroin gene that provides high tensile strength.</title>
        <authorList>
            <person name="Kono N."/>
            <person name="Nakamura H."/>
            <person name="Ohtoshi R."/>
            <person name="Tomita M."/>
            <person name="Numata K."/>
            <person name="Arakawa K."/>
        </authorList>
    </citation>
    <scope>NUCLEOTIDE SEQUENCE [LARGE SCALE GENOMIC DNA]</scope>
</reference>
<dbReference type="OrthoDB" id="412981at2759"/>
<organism evidence="2 3">
    <name type="scientific">Eumeta variegata</name>
    <name type="common">Bagworm moth</name>
    <name type="synonym">Eumeta japonica</name>
    <dbReference type="NCBI Taxonomy" id="151549"/>
    <lineage>
        <taxon>Eukaryota</taxon>
        <taxon>Metazoa</taxon>
        <taxon>Ecdysozoa</taxon>
        <taxon>Arthropoda</taxon>
        <taxon>Hexapoda</taxon>
        <taxon>Insecta</taxon>
        <taxon>Pterygota</taxon>
        <taxon>Neoptera</taxon>
        <taxon>Endopterygota</taxon>
        <taxon>Lepidoptera</taxon>
        <taxon>Glossata</taxon>
        <taxon>Ditrysia</taxon>
        <taxon>Tineoidea</taxon>
        <taxon>Psychidae</taxon>
        <taxon>Oiketicinae</taxon>
        <taxon>Eumeta</taxon>
    </lineage>
</organism>
<feature type="region of interest" description="Disordered" evidence="1">
    <location>
        <begin position="39"/>
        <end position="70"/>
    </location>
</feature>
<evidence type="ECO:0000313" key="3">
    <source>
        <dbReference type="Proteomes" id="UP000299102"/>
    </source>
</evidence>
<feature type="region of interest" description="Disordered" evidence="1">
    <location>
        <begin position="162"/>
        <end position="185"/>
    </location>
</feature>
<dbReference type="EMBL" id="BGZK01001489">
    <property type="protein sequence ID" value="GBP80934.1"/>
    <property type="molecule type" value="Genomic_DNA"/>
</dbReference>
<protein>
    <submittedName>
        <fullName evidence="2">Uncharacterized protein</fullName>
    </submittedName>
</protein>
<feature type="compositionally biased region" description="Polar residues" evidence="1">
    <location>
        <begin position="167"/>
        <end position="177"/>
    </location>
</feature>
<keyword evidence="3" id="KW-1185">Reference proteome</keyword>